<dbReference type="EMBL" id="JAWLIP010000001">
    <property type="protein sequence ID" value="MDV6224867.1"/>
    <property type="molecule type" value="Genomic_DNA"/>
</dbReference>
<dbReference type="InterPro" id="IPR009492">
    <property type="entry name" value="TniQ"/>
</dbReference>
<sequence>MPKLTIRTRLHSGETLASFCSRLAAVNGRPKARHFCADMGFSFQDVVDGSDSALSRLAYLTDIDVKSLRESAIRRTADGYEADGQRVTRNLMIRNRLRLCPECLAADMRSQDEHPLARAWGRRKWLISFIRTCDVHNVSLVECSVQQEPSMIHDFAATVKADHGEILEAAKHSVVREPSAFEHYLLDRIKGHIGAAPFLDALPFYVAARFTELLGAVVTRGLKAPIRGFSGDDWWQAGTAGFSVTSCGEDGIRNWLSEKQASFGGKTGDVGGRALYGRLYETLAHDCDDPAYDPVRKLIREHAIDTLPLGPGDDFFGPITDRRWHSVQSASKDFGLHPKRLRKLLIEADVLSKDAATLANARIMLDAEEIAEFIAEIEGTVSAKEAQELVNAPRVHWGILVDRGYLAPHVGAGAKHGLQFRFRREDVSVFLNRLLANTKQLTDQESELCSIPQAVRRANCKTVEILDLLLAGKLERAFRDPSRHGYMAVLIDPTELREKTMLEDHGGLSLREVERQLRATTNVVKALIEHGHLSARTAVNPINRCPQTVVMPDDLARFQQAYVSLMNLAKERGEHFRKVKNELNSRGVEPAFVADLIGARFYPRAELQ</sequence>
<name>A0ABU4AF42_9HYPH</name>
<comment type="caution">
    <text evidence="2">The sequence shown here is derived from an EMBL/GenBank/DDBJ whole genome shotgun (WGS) entry which is preliminary data.</text>
</comment>
<evidence type="ECO:0000259" key="1">
    <source>
        <dbReference type="Pfam" id="PF06527"/>
    </source>
</evidence>
<evidence type="ECO:0000313" key="2">
    <source>
        <dbReference type="EMBL" id="MDV6224867.1"/>
    </source>
</evidence>
<keyword evidence="3" id="KW-1185">Reference proteome</keyword>
<dbReference type="Pfam" id="PF06527">
    <property type="entry name" value="TniQ"/>
    <property type="match status" value="1"/>
</dbReference>
<reference evidence="2 3" key="1">
    <citation type="submission" date="2023-10" db="EMBL/GenBank/DDBJ databases">
        <authorList>
            <person name="Venkata Ramana C."/>
            <person name="Sasikala C."/>
            <person name="Dhurka M."/>
        </authorList>
    </citation>
    <scope>NUCLEOTIDE SEQUENCE [LARGE SCALE GENOMIC DNA]</scope>
    <source>
        <strain evidence="2 3">KCTC 32151</strain>
    </source>
</reference>
<gene>
    <name evidence="2" type="ORF">R2G56_01085</name>
</gene>
<feature type="domain" description="TniQ" evidence="1">
    <location>
        <begin position="6"/>
        <end position="140"/>
    </location>
</feature>
<evidence type="ECO:0000313" key="3">
    <source>
        <dbReference type="Proteomes" id="UP001185659"/>
    </source>
</evidence>
<dbReference type="RefSeq" id="WP_317560190.1">
    <property type="nucleotide sequence ID" value="NZ_JAWLIP010000001.1"/>
</dbReference>
<accession>A0ABU4AF42</accession>
<dbReference type="Proteomes" id="UP001185659">
    <property type="component" value="Unassembled WGS sequence"/>
</dbReference>
<organism evidence="2 3">
    <name type="scientific">Nitratireductor aquimarinus</name>
    <dbReference type="NCBI Taxonomy" id="889300"/>
    <lineage>
        <taxon>Bacteria</taxon>
        <taxon>Pseudomonadati</taxon>
        <taxon>Pseudomonadota</taxon>
        <taxon>Alphaproteobacteria</taxon>
        <taxon>Hyphomicrobiales</taxon>
        <taxon>Phyllobacteriaceae</taxon>
        <taxon>Nitratireductor</taxon>
    </lineage>
</organism>
<protein>
    <submittedName>
        <fullName evidence="2">TniQ family protein</fullName>
    </submittedName>
</protein>
<proteinExistence type="predicted"/>